<gene>
    <name evidence="6" type="primary">rlmF</name>
    <name evidence="8" type="ORF">SAMN04488079_12035</name>
</gene>
<dbReference type="NCBIfam" id="NF008725">
    <property type="entry name" value="PRK11727.1"/>
    <property type="match status" value="1"/>
</dbReference>
<comment type="function">
    <text evidence="6">Specifically methylates the adenine in position 1618 of 23S rRNA.</text>
</comment>
<keyword evidence="3 6" id="KW-0489">Methyltransferase</keyword>
<evidence type="ECO:0000313" key="8">
    <source>
        <dbReference type="EMBL" id="SFK70556.1"/>
    </source>
</evidence>
<comment type="subcellular location">
    <subcellularLocation>
        <location evidence="6">Cytoplasm</location>
    </subcellularLocation>
</comment>
<dbReference type="Proteomes" id="UP000198924">
    <property type="component" value="Unassembled WGS sequence"/>
</dbReference>
<evidence type="ECO:0000313" key="9">
    <source>
        <dbReference type="Proteomes" id="UP000198924"/>
    </source>
</evidence>
<keyword evidence="2 6" id="KW-0698">rRNA processing</keyword>
<keyword evidence="9" id="KW-1185">Reference proteome</keyword>
<reference evidence="9" key="1">
    <citation type="submission" date="2016-10" db="EMBL/GenBank/DDBJ databases">
        <authorList>
            <person name="Varghese N."/>
            <person name="Submissions S."/>
        </authorList>
    </citation>
    <scope>NUCLEOTIDE SEQUENCE [LARGE SCALE GENOMIC DNA]</scope>
    <source>
        <strain evidence="9">DSM 11578</strain>
    </source>
</reference>
<dbReference type="EC" id="2.1.1.181" evidence="6"/>
<organism evidence="8 9">
    <name type="scientific">Methylophaga sulfidovorans</name>
    <dbReference type="NCBI Taxonomy" id="45496"/>
    <lineage>
        <taxon>Bacteria</taxon>
        <taxon>Pseudomonadati</taxon>
        <taxon>Pseudomonadota</taxon>
        <taxon>Gammaproteobacteria</taxon>
        <taxon>Thiotrichales</taxon>
        <taxon>Piscirickettsiaceae</taxon>
        <taxon>Methylophaga</taxon>
    </lineage>
</organism>
<evidence type="ECO:0000256" key="1">
    <source>
        <dbReference type="ARBA" id="ARBA00022490"/>
    </source>
</evidence>
<dbReference type="CDD" id="cd02440">
    <property type="entry name" value="AdoMet_MTases"/>
    <property type="match status" value="1"/>
</dbReference>
<comment type="similarity">
    <text evidence="6">Belongs to the methyltransferase superfamily. METTL16/RlmF family.</text>
</comment>
<protein>
    <recommendedName>
        <fullName evidence="6">Ribosomal RNA large subunit methyltransferase F</fullName>
        <ecNumber evidence="6">2.1.1.181</ecNumber>
    </recommendedName>
    <alternativeName>
        <fullName evidence="6">23S rRNA mA1618 methyltransferase</fullName>
    </alternativeName>
    <alternativeName>
        <fullName evidence="6">rRNA adenine N-6-methyltransferase</fullName>
    </alternativeName>
</protein>
<keyword evidence="5 6" id="KW-0949">S-adenosyl-L-methionine</keyword>
<keyword evidence="1 6" id="KW-0963">Cytoplasm</keyword>
<dbReference type="InterPro" id="IPR016909">
    <property type="entry name" value="rRNA_lsu_MeTfrase_F"/>
</dbReference>
<dbReference type="GO" id="GO:0052907">
    <property type="term" value="F:23S rRNA (adenine(1618)-N(6))-methyltransferase activity"/>
    <property type="evidence" value="ECO:0007669"/>
    <property type="project" value="UniProtKB-EC"/>
</dbReference>
<evidence type="ECO:0000256" key="7">
    <source>
        <dbReference type="SAM" id="MobiDB-lite"/>
    </source>
</evidence>
<dbReference type="AlphaFoldDB" id="A0A1I4BRE5"/>
<dbReference type="SUPFAM" id="SSF53335">
    <property type="entry name" value="S-adenosyl-L-methionine-dependent methyltransferases"/>
    <property type="match status" value="1"/>
</dbReference>
<feature type="region of interest" description="Disordered" evidence="7">
    <location>
        <begin position="1"/>
        <end position="25"/>
    </location>
</feature>
<dbReference type="InterPro" id="IPR029063">
    <property type="entry name" value="SAM-dependent_MTases_sf"/>
</dbReference>
<dbReference type="Gene3D" id="3.40.50.150">
    <property type="entry name" value="Vaccinia Virus protein VP39"/>
    <property type="match status" value="1"/>
</dbReference>
<dbReference type="RefSeq" id="WP_091715792.1">
    <property type="nucleotide sequence ID" value="NZ_FOSH01000020.1"/>
</dbReference>
<keyword evidence="4 6" id="KW-0808">Transferase</keyword>
<accession>A0A1I4BRE5</accession>
<dbReference type="STRING" id="45496.SAMN04488079_12035"/>
<dbReference type="Pfam" id="PF05971">
    <property type="entry name" value="Methyltransf_10"/>
    <property type="match status" value="1"/>
</dbReference>
<dbReference type="GO" id="GO:0005737">
    <property type="term" value="C:cytoplasm"/>
    <property type="evidence" value="ECO:0007669"/>
    <property type="project" value="UniProtKB-SubCell"/>
</dbReference>
<evidence type="ECO:0000256" key="3">
    <source>
        <dbReference type="ARBA" id="ARBA00022603"/>
    </source>
</evidence>
<dbReference type="HAMAP" id="MF_01848">
    <property type="entry name" value="23SrRNA_methyltr_F"/>
    <property type="match status" value="1"/>
</dbReference>
<name>A0A1I4BRE5_9GAMM</name>
<dbReference type="PANTHER" id="PTHR13393">
    <property type="entry name" value="SAM-DEPENDENT METHYLTRANSFERASE"/>
    <property type="match status" value="1"/>
</dbReference>
<evidence type="ECO:0000256" key="6">
    <source>
        <dbReference type="HAMAP-Rule" id="MF_01848"/>
    </source>
</evidence>
<dbReference type="PIRSF" id="PIRSF029038">
    <property type="entry name" value="Mtase_YbiN_prd"/>
    <property type="match status" value="1"/>
</dbReference>
<evidence type="ECO:0000256" key="5">
    <source>
        <dbReference type="ARBA" id="ARBA00022691"/>
    </source>
</evidence>
<evidence type="ECO:0000256" key="2">
    <source>
        <dbReference type="ARBA" id="ARBA00022552"/>
    </source>
</evidence>
<dbReference type="EMBL" id="FOSH01000020">
    <property type="protein sequence ID" value="SFK70556.1"/>
    <property type="molecule type" value="Genomic_DNA"/>
</dbReference>
<dbReference type="OrthoDB" id="1115728at2"/>
<comment type="catalytic activity">
    <reaction evidence="6">
        <text>adenosine(1618) in 23S rRNA + S-adenosyl-L-methionine = N(6)-methyladenosine(1618) in 23S rRNA + S-adenosyl-L-homocysteine + H(+)</text>
        <dbReference type="Rhea" id="RHEA:16497"/>
        <dbReference type="Rhea" id="RHEA-COMP:10229"/>
        <dbReference type="Rhea" id="RHEA-COMP:10231"/>
        <dbReference type="ChEBI" id="CHEBI:15378"/>
        <dbReference type="ChEBI" id="CHEBI:57856"/>
        <dbReference type="ChEBI" id="CHEBI:59789"/>
        <dbReference type="ChEBI" id="CHEBI:74411"/>
        <dbReference type="ChEBI" id="CHEBI:74449"/>
        <dbReference type="EC" id="2.1.1.181"/>
    </reaction>
</comment>
<dbReference type="InterPro" id="IPR010286">
    <property type="entry name" value="METTL16/RlmF"/>
</dbReference>
<proteinExistence type="inferred from homology"/>
<dbReference type="PANTHER" id="PTHR13393:SF0">
    <property type="entry name" value="RNA N6-ADENOSINE-METHYLTRANSFERASE METTL16"/>
    <property type="match status" value="1"/>
</dbReference>
<evidence type="ECO:0000256" key="4">
    <source>
        <dbReference type="ARBA" id="ARBA00022679"/>
    </source>
</evidence>
<dbReference type="GO" id="GO:0070475">
    <property type="term" value="P:rRNA base methylation"/>
    <property type="evidence" value="ECO:0007669"/>
    <property type="project" value="TreeGrafter"/>
</dbReference>
<sequence length="306" mass="34286">MALPTHPNLKATERSAKKRLHPRNLHNQGYDFPSLISSYPQLKSFVFTNDFGNLSVDYSDAEAVKQLNAALLAHHYQIKGWDIPDGVLCPPIPGRVDYIHYIADLLGVSDSTKSIRMLDVGIGANGIYSLLASRCYGWQCVGSDINEASLNNVATILKKNKALETQITLRHQVNPHQIFEGIIKSGEFYDVSVCNPPFHASAEEALKTHQQKQHNLKLQSNNPTLNFGGMAAELWCNGGEKLFLKKMIRESQQFSAQCHWFTSLVSKIENVKPSIKLIQKLGATEIKQIDMQQGNKITRVIAWTFQ</sequence>